<proteinExistence type="predicted"/>
<organism evidence="1 2">
    <name type="scientific">Trematosphaeria pertusa</name>
    <dbReference type="NCBI Taxonomy" id="390896"/>
    <lineage>
        <taxon>Eukaryota</taxon>
        <taxon>Fungi</taxon>
        <taxon>Dikarya</taxon>
        <taxon>Ascomycota</taxon>
        <taxon>Pezizomycotina</taxon>
        <taxon>Dothideomycetes</taxon>
        <taxon>Pleosporomycetidae</taxon>
        <taxon>Pleosporales</taxon>
        <taxon>Massarineae</taxon>
        <taxon>Trematosphaeriaceae</taxon>
        <taxon>Trematosphaeria</taxon>
    </lineage>
</organism>
<evidence type="ECO:0000313" key="2">
    <source>
        <dbReference type="Proteomes" id="UP000800094"/>
    </source>
</evidence>
<sequence length="238" mass="27320">MDLDSVLPHMRNTVPYFHLFRMATEFEVCLPWVYNALVSMPEVWLRKVPPGGLQQTETRPRRAYNPLLLYSGIRMYANMCAKNGKGPRDFESRQMTAVGDFNRGYFESSVLKEFLNEAAEDYEKDKALQRRKAMMQVVEAKCNECDRLKIDPLPHVQAIVRSWDEAHREGPSRTTAAPQAPVTMQLPIRPVISACVRSDHHNEPLCPYHHAAWESEEQALVRVRALRARGSQAEDRVA</sequence>
<evidence type="ECO:0000313" key="1">
    <source>
        <dbReference type="EMBL" id="KAF2255293.1"/>
    </source>
</evidence>
<keyword evidence="2" id="KW-1185">Reference proteome</keyword>
<dbReference type="GeneID" id="54579861"/>
<gene>
    <name evidence="1" type="ORF">BU26DRAFT_500885</name>
</gene>
<reference evidence="1" key="1">
    <citation type="journal article" date="2020" name="Stud. Mycol.">
        <title>101 Dothideomycetes genomes: a test case for predicting lifestyles and emergence of pathogens.</title>
        <authorList>
            <person name="Haridas S."/>
            <person name="Albert R."/>
            <person name="Binder M."/>
            <person name="Bloem J."/>
            <person name="Labutti K."/>
            <person name="Salamov A."/>
            <person name="Andreopoulos B."/>
            <person name="Baker S."/>
            <person name="Barry K."/>
            <person name="Bills G."/>
            <person name="Bluhm B."/>
            <person name="Cannon C."/>
            <person name="Castanera R."/>
            <person name="Culley D."/>
            <person name="Daum C."/>
            <person name="Ezra D."/>
            <person name="Gonzalez J."/>
            <person name="Henrissat B."/>
            <person name="Kuo A."/>
            <person name="Liang C."/>
            <person name="Lipzen A."/>
            <person name="Lutzoni F."/>
            <person name="Magnuson J."/>
            <person name="Mondo S."/>
            <person name="Nolan M."/>
            <person name="Ohm R."/>
            <person name="Pangilinan J."/>
            <person name="Park H.-J."/>
            <person name="Ramirez L."/>
            <person name="Alfaro M."/>
            <person name="Sun H."/>
            <person name="Tritt A."/>
            <person name="Yoshinaga Y."/>
            <person name="Zwiers L.-H."/>
            <person name="Turgeon B."/>
            <person name="Goodwin S."/>
            <person name="Spatafora J."/>
            <person name="Crous P."/>
            <person name="Grigoriev I."/>
        </authorList>
    </citation>
    <scope>NUCLEOTIDE SEQUENCE</scope>
    <source>
        <strain evidence="1">CBS 122368</strain>
    </source>
</reference>
<accession>A0A6A6J1H2</accession>
<name>A0A6A6J1H2_9PLEO</name>
<dbReference type="RefSeq" id="XP_033690297.1">
    <property type="nucleotide sequence ID" value="XM_033826531.1"/>
</dbReference>
<dbReference type="AlphaFoldDB" id="A0A6A6J1H2"/>
<protein>
    <submittedName>
        <fullName evidence="1">Uncharacterized protein</fullName>
    </submittedName>
</protein>
<dbReference type="EMBL" id="ML987190">
    <property type="protein sequence ID" value="KAF2255293.1"/>
    <property type="molecule type" value="Genomic_DNA"/>
</dbReference>
<dbReference type="Proteomes" id="UP000800094">
    <property type="component" value="Unassembled WGS sequence"/>
</dbReference>